<feature type="transmembrane region" description="Helical" evidence="5">
    <location>
        <begin position="76"/>
        <end position="95"/>
    </location>
</feature>
<accession>A0A317CJL9</accession>
<comment type="caution">
    <text evidence="7">The sequence shown here is derived from an EMBL/GenBank/DDBJ whole genome shotgun (WGS) entry which is preliminary data.</text>
</comment>
<dbReference type="Pfam" id="PF01694">
    <property type="entry name" value="Rhomboid"/>
    <property type="match status" value="1"/>
</dbReference>
<dbReference type="SUPFAM" id="SSF144091">
    <property type="entry name" value="Rhomboid-like"/>
    <property type="match status" value="1"/>
</dbReference>
<proteinExistence type="predicted"/>
<feature type="transmembrane region" description="Helical" evidence="5">
    <location>
        <begin position="5"/>
        <end position="23"/>
    </location>
</feature>
<evidence type="ECO:0000313" key="7">
    <source>
        <dbReference type="EMBL" id="PWQ98774.1"/>
    </source>
</evidence>
<keyword evidence="3 5" id="KW-1133">Transmembrane helix</keyword>
<evidence type="ECO:0000313" key="8">
    <source>
        <dbReference type="Proteomes" id="UP000245506"/>
    </source>
</evidence>
<sequence>MNIKLISTIVSIAFVSFIMQWWQADFIYTRKAMELGQWWRIVTSQFVHTNWAHYLLNMSSLGLLGLLFYTTLHVRTFTISLFLLVLSVGTCLHIFVTSLHWYAGLSGALYGLYVVAAYSALKKKDYFMGISVGLLVSGKVAADHFFGAIHDNSSLIDAHVVIEAHNYGVLSAFVLIALDAIYNYIKRKPNKTI</sequence>
<organism evidence="7 8">
    <name type="scientific">Leucothrix arctica</name>
    <dbReference type="NCBI Taxonomy" id="1481894"/>
    <lineage>
        <taxon>Bacteria</taxon>
        <taxon>Pseudomonadati</taxon>
        <taxon>Pseudomonadota</taxon>
        <taxon>Gammaproteobacteria</taxon>
        <taxon>Thiotrichales</taxon>
        <taxon>Thiotrichaceae</taxon>
        <taxon>Leucothrix</taxon>
    </lineage>
</organism>
<evidence type="ECO:0000256" key="2">
    <source>
        <dbReference type="ARBA" id="ARBA00022692"/>
    </source>
</evidence>
<keyword evidence="8" id="KW-1185">Reference proteome</keyword>
<feature type="domain" description="Peptidase S54 rhomboid" evidence="6">
    <location>
        <begin position="36"/>
        <end position="178"/>
    </location>
</feature>
<evidence type="ECO:0000256" key="3">
    <source>
        <dbReference type="ARBA" id="ARBA00022989"/>
    </source>
</evidence>
<dbReference type="AlphaFoldDB" id="A0A317CJL9"/>
<dbReference type="GO" id="GO:0004252">
    <property type="term" value="F:serine-type endopeptidase activity"/>
    <property type="evidence" value="ECO:0007669"/>
    <property type="project" value="InterPro"/>
</dbReference>
<dbReference type="Gene3D" id="1.20.1540.10">
    <property type="entry name" value="Rhomboid-like"/>
    <property type="match status" value="1"/>
</dbReference>
<evidence type="ECO:0000256" key="4">
    <source>
        <dbReference type="ARBA" id="ARBA00023136"/>
    </source>
</evidence>
<dbReference type="Proteomes" id="UP000245506">
    <property type="component" value="Unassembled WGS sequence"/>
</dbReference>
<feature type="transmembrane region" description="Helical" evidence="5">
    <location>
        <begin position="101"/>
        <end position="121"/>
    </location>
</feature>
<keyword evidence="4 5" id="KW-0472">Membrane</keyword>
<keyword evidence="2 5" id="KW-0812">Transmembrane</keyword>
<dbReference type="EMBL" id="QGKL01000010">
    <property type="protein sequence ID" value="PWQ98774.1"/>
    <property type="molecule type" value="Genomic_DNA"/>
</dbReference>
<reference evidence="7 8" key="1">
    <citation type="submission" date="2018-05" db="EMBL/GenBank/DDBJ databases">
        <title>Leucothrix arctica sp. nov., isolated from Arctic seawater.</title>
        <authorList>
            <person name="Choi A."/>
            <person name="Baek K."/>
        </authorList>
    </citation>
    <scope>NUCLEOTIDE SEQUENCE [LARGE SCALE GENOMIC DNA]</scope>
    <source>
        <strain evidence="7 8">IMCC9719</strain>
    </source>
</reference>
<dbReference type="InterPro" id="IPR022764">
    <property type="entry name" value="Peptidase_S54_rhomboid_dom"/>
</dbReference>
<evidence type="ECO:0000256" key="5">
    <source>
        <dbReference type="SAM" id="Phobius"/>
    </source>
</evidence>
<gene>
    <name evidence="7" type="primary">rrtA</name>
    <name evidence="7" type="ORF">DKT75_02915</name>
</gene>
<evidence type="ECO:0000259" key="6">
    <source>
        <dbReference type="Pfam" id="PF01694"/>
    </source>
</evidence>
<feature type="transmembrane region" description="Helical" evidence="5">
    <location>
        <begin position="167"/>
        <end position="185"/>
    </location>
</feature>
<feature type="transmembrane region" description="Helical" evidence="5">
    <location>
        <begin position="126"/>
        <end position="147"/>
    </location>
</feature>
<dbReference type="InterPro" id="IPR035952">
    <property type="entry name" value="Rhomboid-like_sf"/>
</dbReference>
<name>A0A317CJL9_9GAMM</name>
<protein>
    <submittedName>
        <fullName evidence="7">Rhombosortase</fullName>
    </submittedName>
</protein>
<dbReference type="InterPro" id="IPR023826">
    <property type="entry name" value="Rhom-like_SP_proteobac"/>
</dbReference>
<dbReference type="GO" id="GO:0016020">
    <property type="term" value="C:membrane"/>
    <property type="evidence" value="ECO:0007669"/>
    <property type="project" value="UniProtKB-SubCell"/>
</dbReference>
<dbReference type="NCBIfam" id="TIGR03902">
    <property type="entry name" value="rhom_GG_sort"/>
    <property type="match status" value="1"/>
</dbReference>
<feature type="transmembrane region" description="Helical" evidence="5">
    <location>
        <begin position="51"/>
        <end position="69"/>
    </location>
</feature>
<comment type="subcellular location">
    <subcellularLocation>
        <location evidence="1">Membrane</location>
        <topology evidence="1">Multi-pass membrane protein</topology>
    </subcellularLocation>
</comment>
<evidence type="ECO:0000256" key="1">
    <source>
        <dbReference type="ARBA" id="ARBA00004141"/>
    </source>
</evidence>